<dbReference type="AlphaFoldDB" id="A0A927F7U7"/>
<evidence type="ECO:0000313" key="3">
    <source>
        <dbReference type="Proteomes" id="UP000622317"/>
    </source>
</evidence>
<gene>
    <name evidence="2" type="ORF">IEN85_04985</name>
</gene>
<evidence type="ECO:0000256" key="1">
    <source>
        <dbReference type="SAM" id="SignalP"/>
    </source>
</evidence>
<dbReference type="RefSeq" id="WP_191615964.1">
    <property type="nucleotide sequence ID" value="NZ_JACYFG010000006.1"/>
</dbReference>
<keyword evidence="3" id="KW-1185">Reference proteome</keyword>
<accession>A0A927F7U7</accession>
<protein>
    <recommendedName>
        <fullName evidence="4">DUF4783 domain-containing protein</fullName>
    </recommendedName>
</protein>
<name>A0A927F7U7_9BACT</name>
<reference evidence="2" key="1">
    <citation type="submission" date="2020-09" db="EMBL/GenBank/DDBJ databases">
        <title>Pelagicoccus enzymogenes sp. nov. with an EPS production, isolated from marine sediment.</title>
        <authorList>
            <person name="Feng X."/>
        </authorList>
    </citation>
    <scope>NUCLEOTIDE SEQUENCE</scope>
    <source>
        <strain evidence="2">NFK12</strain>
    </source>
</reference>
<evidence type="ECO:0000313" key="2">
    <source>
        <dbReference type="EMBL" id="MBD5778836.1"/>
    </source>
</evidence>
<sequence length="138" mass="15850">MARGRWLAVLALCLWPCFSRAAVPEEIAPVLQVLDRFMFAGKEGDAARGAQLLDMYETSPKKAEREIDAFFKRNSEIFRAYVSISNDLYGYEFTERGFRGRNVELEGGVDTEVDLGTEFSARLVFRDQRWRIISLEID</sequence>
<proteinExistence type="predicted"/>
<organism evidence="2 3">
    <name type="scientific">Pelagicoccus enzymogenes</name>
    <dbReference type="NCBI Taxonomy" id="2773457"/>
    <lineage>
        <taxon>Bacteria</taxon>
        <taxon>Pseudomonadati</taxon>
        <taxon>Verrucomicrobiota</taxon>
        <taxon>Opitutia</taxon>
        <taxon>Puniceicoccales</taxon>
        <taxon>Pelagicoccaceae</taxon>
        <taxon>Pelagicoccus</taxon>
    </lineage>
</organism>
<dbReference type="Proteomes" id="UP000622317">
    <property type="component" value="Unassembled WGS sequence"/>
</dbReference>
<dbReference type="EMBL" id="JACYFG010000006">
    <property type="protein sequence ID" value="MBD5778836.1"/>
    <property type="molecule type" value="Genomic_DNA"/>
</dbReference>
<evidence type="ECO:0008006" key="4">
    <source>
        <dbReference type="Google" id="ProtNLM"/>
    </source>
</evidence>
<comment type="caution">
    <text evidence="2">The sequence shown here is derived from an EMBL/GenBank/DDBJ whole genome shotgun (WGS) entry which is preliminary data.</text>
</comment>
<feature type="chain" id="PRO_5038116839" description="DUF4783 domain-containing protein" evidence="1">
    <location>
        <begin position="22"/>
        <end position="138"/>
    </location>
</feature>
<feature type="signal peptide" evidence="1">
    <location>
        <begin position="1"/>
        <end position="21"/>
    </location>
</feature>
<keyword evidence="1" id="KW-0732">Signal</keyword>